<feature type="transmembrane region" description="Helical" evidence="1">
    <location>
        <begin position="39"/>
        <end position="63"/>
    </location>
</feature>
<name>A0A382C8S0_9ZZZZ</name>
<accession>A0A382C8S0</accession>
<sequence length="71" mass="7172">MIAYIVTFGAAGAFIGIPAALIAIEMGALGSEGDAWAGAYVLVFVSMLIFGCIGTVLGGCVGCKNIRSKDK</sequence>
<evidence type="ECO:0000256" key="1">
    <source>
        <dbReference type="SAM" id="Phobius"/>
    </source>
</evidence>
<organism evidence="2">
    <name type="scientific">marine metagenome</name>
    <dbReference type="NCBI Taxonomy" id="408172"/>
    <lineage>
        <taxon>unclassified sequences</taxon>
        <taxon>metagenomes</taxon>
        <taxon>ecological metagenomes</taxon>
    </lineage>
</organism>
<dbReference type="EMBL" id="UINC01033351">
    <property type="protein sequence ID" value="SVB22505.1"/>
    <property type="molecule type" value="Genomic_DNA"/>
</dbReference>
<keyword evidence="1" id="KW-1133">Transmembrane helix</keyword>
<evidence type="ECO:0000313" key="2">
    <source>
        <dbReference type="EMBL" id="SVB22505.1"/>
    </source>
</evidence>
<reference evidence="2" key="1">
    <citation type="submission" date="2018-05" db="EMBL/GenBank/DDBJ databases">
        <authorList>
            <person name="Lanie J.A."/>
            <person name="Ng W.-L."/>
            <person name="Kazmierczak K.M."/>
            <person name="Andrzejewski T.M."/>
            <person name="Davidsen T.M."/>
            <person name="Wayne K.J."/>
            <person name="Tettelin H."/>
            <person name="Glass J.I."/>
            <person name="Rusch D."/>
            <person name="Podicherti R."/>
            <person name="Tsui H.-C.T."/>
            <person name="Winkler M.E."/>
        </authorList>
    </citation>
    <scope>NUCLEOTIDE SEQUENCE</scope>
</reference>
<dbReference type="AlphaFoldDB" id="A0A382C8S0"/>
<keyword evidence="1" id="KW-0472">Membrane</keyword>
<gene>
    <name evidence="2" type="ORF">METZ01_LOCUS175359</name>
</gene>
<keyword evidence="1" id="KW-0812">Transmembrane</keyword>
<protein>
    <submittedName>
        <fullName evidence="2">Uncharacterized protein</fullName>
    </submittedName>
</protein>
<proteinExistence type="predicted"/>